<dbReference type="GO" id="GO:0015035">
    <property type="term" value="F:protein-disulfide reductase activity"/>
    <property type="evidence" value="ECO:0007669"/>
    <property type="project" value="TreeGrafter"/>
</dbReference>
<organism evidence="2 3">
    <name type="scientific">Marinomonas arctica</name>
    <dbReference type="NCBI Taxonomy" id="383750"/>
    <lineage>
        <taxon>Bacteria</taxon>
        <taxon>Pseudomonadati</taxon>
        <taxon>Pseudomonadota</taxon>
        <taxon>Gammaproteobacteria</taxon>
        <taxon>Oceanospirillales</taxon>
        <taxon>Oceanospirillaceae</taxon>
        <taxon>Marinomonas</taxon>
    </lineage>
</organism>
<dbReference type="PANTHER" id="PTHR45663">
    <property type="entry name" value="GEO12009P1"/>
    <property type="match status" value="1"/>
</dbReference>
<protein>
    <submittedName>
        <fullName evidence="2">Thioredoxin family protein</fullName>
    </submittedName>
</protein>
<dbReference type="GO" id="GO:0005737">
    <property type="term" value="C:cytoplasm"/>
    <property type="evidence" value="ECO:0007669"/>
    <property type="project" value="TreeGrafter"/>
</dbReference>
<sequence length="117" mass="13040">MQAMTIGFNSEYAEEAPSLEEIEGLKGPVLLEFGAPWCGHCQAARDAIEDTMKSNADMAHIKVFDGKGKRLGRQFGVKLWPTLILLQDGQEVKRIVRFTSKVEVRELLAYCSVLSKP</sequence>
<dbReference type="Pfam" id="PF00085">
    <property type="entry name" value="Thioredoxin"/>
    <property type="match status" value="1"/>
</dbReference>
<dbReference type="AlphaFoldDB" id="A0A7H1JCD5"/>
<dbReference type="Gene3D" id="3.40.30.10">
    <property type="entry name" value="Glutaredoxin"/>
    <property type="match status" value="1"/>
</dbReference>
<dbReference type="CDD" id="cd02947">
    <property type="entry name" value="TRX_family"/>
    <property type="match status" value="1"/>
</dbReference>
<gene>
    <name evidence="2" type="ORF">IBG28_14530</name>
</gene>
<dbReference type="OrthoDB" id="215495at2"/>
<feature type="domain" description="Thioredoxin" evidence="1">
    <location>
        <begin position="1"/>
        <end position="116"/>
    </location>
</feature>
<keyword evidence="3" id="KW-1185">Reference proteome</keyword>
<dbReference type="KEGG" id="mard:IBG28_14530"/>
<accession>A0A7H1JCD5</accession>
<dbReference type="SUPFAM" id="SSF52833">
    <property type="entry name" value="Thioredoxin-like"/>
    <property type="match status" value="1"/>
</dbReference>
<dbReference type="InterPro" id="IPR013766">
    <property type="entry name" value="Thioredoxin_domain"/>
</dbReference>
<reference evidence="2 3" key="1">
    <citation type="submission" date="2020-09" db="EMBL/GenBank/DDBJ databases">
        <title>Complete genome sequence of an Arctic sea ice bacterium Marinomonas arctica BSI20414.</title>
        <authorList>
            <person name="Liao L."/>
            <person name="Chen B."/>
        </authorList>
    </citation>
    <scope>NUCLEOTIDE SEQUENCE [LARGE SCALE GENOMIC DNA]</scope>
    <source>
        <strain evidence="2 3">BSI20414</strain>
    </source>
</reference>
<evidence type="ECO:0000313" key="3">
    <source>
        <dbReference type="Proteomes" id="UP000516370"/>
    </source>
</evidence>
<dbReference type="Proteomes" id="UP000516370">
    <property type="component" value="Chromosome"/>
</dbReference>
<dbReference type="PROSITE" id="PS51352">
    <property type="entry name" value="THIOREDOXIN_2"/>
    <property type="match status" value="1"/>
</dbReference>
<name>A0A7H1JCD5_9GAMM</name>
<dbReference type="RefSeq" id="WP_111605309.1">
    <property type="nucleotide sequence ID" value="NZ_BMLJ01000001.1"/>
</dbReference>
<proteinExistence type="predicted"/>
<dbReference type="EMBL" id="CP061081">
    <property type="protein sequence ID" value="QNT08151.1"/>
    <property type="molecule type" value="Genomic_DNA"/>
</dbReference>
<evidence type="ECO:0000313" key="2">
    <source>
        <dbReference type="EMBL" id="QNT08151.1"/>
    </source>
</evidence>
<evidence type="ECO:0000259" key="1">
    <source>
        <dbReference type="PROSITE" id="PS51352"/>
    </source>
</evidence>
<dbReference type="PANTHER" id="PTHR45663:SF11">
    <property type="entry name" value="GEO12009P1"/>
    <property type="match status" value="1"/>
</dbReference>
<dbReference type="InterPro" id="IPR036249">
    <property type="entry name" value="Thioredoxin-like_sf"/>
</dbReference>